<dbReference type="AlphaFoldDB" id="V8N9U2"/>
<sequence>MFPSWVMKRLQANRLAVKTPAEPWPRWTLVLSAPLFSVEQGAGGHPLLPLAAEDRGLRLGPVLRHHLGQRQESLRKEHGVGELHPQLAGEFWELKPTSLKGAKVRGSCAGWGILGVHLVTVQSYTGTEKSDIIDFHRILLVRRSVHSDTWQLTRIYDRCSVPGGVTPSQRGSPIHLTPVLQNGAKLPERLSCLATEMWGLITTGVNRGLPRQSGEICSPKLLQDGLLCFSTRKFP</sequence>
<gene>
    <name evidence="1" type="ORF">L345_15858</name>
</gene>
<dbReference type="Proteomes" id="UP000018936">
    <property type="component" value="Unassembled WGS sequence"/>
</dbReference>
<dbReference type="EMBL" id="AZIM01006775">
    <property type="protein sequence ID" value="ETE58423.1"/>
    <property type="molecule type" value="Genomic_DNA"/>
</dbReference>
<evidence type="ECO:0000313" key="2">
    <source>
        <dbReference type="Proteomes" id="UP000018936"/>
    </source>
</evidence>
<keyword evidence="2" id="KW-1185">Reference proteome</keyword>
<feature type="non-terminal residue" evidence="1">
    <location>
        <position position="1"/>
    </location>
</feature>
<accession>V8N9U2</accession>
<organism evidence="1 2">
    <name type="scientific">Ophiophagus hannah</name>
    <name type="common">King cobra</name>
    <name type="synonym">Naja hannah</name>
    <dbReference type="NCBI Taxonomy" id="8665"/>
    <lineage>
        <taxon>Eukaryota</taxon>
        <taxon>Metazoa</taxon>
        <taxon>Chordata</taxon>
        <taxon>Craniata</taxon>
        <taxon>Vertebrata</taxon>
        <taxon>Euteleostomi</taxon>
        <taxon>Lepidosauria</taxon>
        <taxon>Squamata</taxon>
        <taxon>Bifurcata</taxon>
        <taxon>Unidentata</taxon>
        <taxon>Episquamata</taxon>
        <taxon>Toxicofera</taxon>
        <taxon>Serpentes</taxon>
        <taxon>Colubroidea</taxon>
        <taxon>Elapidae</taxon>
        <taxon>Elapinae</taxon>
        <taxon>Ophiophagus</taxon>
    </lineage>
</organism>
<proteinExistence type="predicted"/>
<reference evidence="1 2" key="1">
    <citation type="journal article" date="2013" name="Proc. Natl. Acad. Sci. U.S.A.">
        <title>The king cobra genome reveals dynamic gene evolution and adaptation in the snake venom system.</title>
        <authorList>
            <person name="Vonk F.J."/>
            <person name="Casewell N.R."/>
            <person name="Henkel C.V."/>
            <person name="Heimberg A.M."/>
            <person name="Jansen H.J."/>
            <person name="McCleary R.J."/>
            <person name="Kerkkamp H.M."/>
            <person name="Vos R.A."/>
            <person name="Guerreiro I."/>
            <person name="Calvete J.J."/>
            <person name="Wuster W."/>
            <person name="Woods A.E."/>
            <person name="Logan J.M."/>
            <person name="Harrison R.A."/>
            <person name="Castoe T.A."/>
            <person name="de Koning A.P."/>
            <person name="Pollock D.D."/>
            <person name="Yandell M."/>
            <person name="Calderon D."/>
            <person name="Renjifo C."/>
            <person name="Currier R.B."/>
            <person name="Salgado D."/>
            <person name="Pla D."/>
            <person name="Sanz L."/>
            <person name="Hyder A.S."/>
            <person name="Ribeiro J.M."/>
            <person name="Arntzen J.W."/>
            <person name="van den Thillart G.E."/>
            <person name="Boetzer M."/>
            <person name="Pirovano W."/>
            <person name="Dirks R.P."/>
            <person name="Spaink H.P."/>
            <person name="Duboule D."/>
            <person name="McGlinn E."/>
            <person name="Kini R.M."/>
            <person name="Richardson M.K."/>
        </authorList>
    </citation>
    <scope>NUCLEOTIDE SEQUENCE</scope>
    <source>
        <tissue evidence="1">Blood</tissue>
    </source>
</reference>
<comment type="caution">
    <text evidence="1">The sequence shown here is derived from an EMBL/GenBank/DDBJ whole genome shotgun (WGS) entry which is preliminary data.</text>
</comment>
<protein>
    <submittedName>
        <fullName evidence="1">Uncharacterized protein</fullName>
    </submittedName>
</protein>
<evidence type="ECO:0000313" key="1">
    <source>
        <dbReference type="EMBL" id="ETE58423.1"/>
    </source>
</evidence>
<name>V8N9U2_OPHHA</name>